<evidence type="ECO:0000256" key="1">
    <source>
        <dbReference type="SAM" id="Phobius"/>
    </source>
</evidence>
<gene>
    <name evidence="2" type="ORF">RJ639_001581</name>
</gene>
<keyword evidence="3" id="KW-1185">Reference proteome</keyword>
<keyword evidence="1" id="KW-0812">Transmembrane</keyword>
<name>A0AA89BHM0_9ASTE</name>
<feature type="transmembrane region" description="Helical" evidence="1">
    <location>
        <begin position="42"/>
        <end position="59"/>
    </location>
</feature>
<dbReference type="Proteomes" id="UP001188597">
    <property type="component" value="Unassembled WGS sequence"/>
</dbReference>
<evidence type="ECO:0000313" key="3">
    <source>
        <dbReference type="Proteomes" id="UP001188597"/>
    </source>
</evidence>
<keyword evidence="1" id="KW-0472">Membrane</keyword>
<feature type="transmembrane region" description="Helical" evidence="1">
    <location>
        <begin position="15"/>
        <end position="35"/>
    </location>
</feature>
<protein>
    <submittedName>
        <fullName evidence="2">Uncharacterized protein</fullName>
    </submittedName>
</protein>
<accession>A0AA89BHM0</accession>
<organism evidence="2 3">
    <name type="scientific">Escallonia herrerae</name>
    <dbReference type="NCBI Taxonomy" id="1293975"/>
    <lineage>
        <taxon>Eukaryota</taxon>
        <taxon>Viridiplantae</taxon>
        <taxon>Streptophyta</taxon>
        <taxon>Embryophyta</taxon>
        <taxon>Tracheophyta</taxon>
        <taxon>Spermatophyta</taxon>
        <taxon>Magnoliopsida</taxon>
        <taxon>eudicotyledons</taxon>
        <taxon>Gunneridae</taxon>
        <taxon>Pentapetalae</taxon>
        <taxon>asterids</taxon>
        <taxon>campanulids</taxon>
        <taxon>Escalloniales</taxon>
        <taxon>Escalloniaceae</taxon>
        <taxon>Escallonia</taxon>
    </lineage>
</organism>
<sequence>MARESHNSGDHHNKAGAFFTATLVMWAVSVFFEILFNRRAELVSVLAGFGFYQLANWVVRYRISRDPLFVNTCVSLLHSFVTSASGPNFAACFSTCSLVGVLVFAGDFLLGHSNVSRTLTVVDCVKTLGIVDVVEKMGHQIFSASVRLKPETGSDEHAFFR</sequence>
<dbReference type="EMBL" id="JAVXUP010000035">
    <property type="protein sequence ID" value="KAK3041383.1"/>
    <property type="molecule type" value="Genomic_DNA"/>
</dbReference>
<proteinExistence type="predicted"/>
<reference evidence="2" key="1">
    <citation type="submission" date="2022-12" db="EMBL/GenBank/DDBJ databases">
        <title>Draft genome assemblies for two species of Escallonia (Escalloniales).</title>
        <authorList>
            <person name="Chanderbali A."/>
            <person name="Dervinis C."/>
            <person name="Anghel I."/>
            <person name="Soltis D."/>
            <person name="Soltis P."/>
            <person name="Zapata F."/>
        </authorList>
    </citation>
    <scope>NUCLEOTIDE SEQUENCE</scope>
    <source>
        <strain evidence="2">UCBG64.0493</strain>
        <tissue evidence="2">Leaf</tissue>
    </source>
</reference>
<comment type="caution">
    <text evidence="2">The sequence shown here is derived from an EMBL/GenBank/DDBJ whole genome shotgun (WGS) entry which is preliminary data.</text>
</comment>
<dbReference type="AlphaFoldDB" id="A0AA89BHM0"/>
<feature type="transmembrane region" description="Helical" evidence="1">
    <location>
        <begin position="88"/>
        <end position="110"/>
    </location>
</feature>
<keyword evidence="1" id="KW-1133">Transmembrane helix</keyword>
<evidence type="ECO:0000313" key="2">
    <source>
        <dbReference type="EMBL" id="KAK3041383.1"/>
    </source>
</evidence>